<comment type="caution">
    <text evidence="1">The sequence shown here is derived from an EMBL/GenBank/DDBJ whole genome shotgun (WGS) entry which is preliminary data.</text>
</comment>
<protein>
    <recommendedName>
        <fullName evidence="3">Transposase</fullName>
    </recommendedName>
</protein>
<keyword evidence="2" id="KW-1185">Reference proteome</keyword>
<evidence type="ECO:0008006" key="3">
    <source>
        <dbReference type="Google" id="ProtNLM"/>
    </source>
</evidence>
<evidence type="ECO:0000313" key="2">
    <source>
        <dbReference type="Proteomes" id="UP001595443"/>
    </source>
</evidence>
<accession>A0ABV7ANA3</accession>
<sequence>MTINGLFQAEIIHRRGPWRNFETVEYATLEWVDWQCQKNFA</sequence>
<gene>
    <name evidence="1" type="ORF">ACFOES_20520</name>
</gene>
<evidence type="ECO:0000313" key="1">
    <source>
        <dbReference type="EMBL" id="MFC2970488.1"/>
    </source>
</evidence>
<name>A0ABV7ANA3_9RHOB</name>
<dbReference type="Proteomes" id="UP001595443">
    <property type="component" value="Unassembled WGS sequence"/>
</dbReference>
<proteinExistence type="predicted"/>
<dbReference type="EMBL" id="JBHRSK010000024">
    <property type="protein sequence ID" value="MFC2970488.1"/>
    <property type="molecule type" value="Genomic_DNA"/>
</dbReference>
<organism evidence="1 2">
    <name type="scientific">Acidimangrovimonas pyrenivorans</name>
    <dbReference type="NCBI Taxonomy" id="2030798"/>
    <lineage>
        <taxon>Bacteria</taxon>
        <taxon>Pseudomonadati</taxon>
        <taxon>Pseudomonadota</taxon>
        <taxon>Alphaproteobacteria</taxon>
        <taxon>Rhodobacterales</taxon>
        <taxon>Paracoccaceae</taxon>
        <taxon>Acidimangrovimonas</taxon>
    </lineage>
</organism>
<reference evidence="2" key="1">
    <citation type="journal article" date="2019" name="Int. J. Syst. Evol. Microbiol.">
        <title>The Global Catalogue of Microorganisms (GCM) 10K type strain sequencing project: providing services to taxonomists for standard genome sequencing and annotation.</title>
        <authorList>
            <consortium name="The Broad Institute Genomics Platform"/>
            <consortium name="The Broad Institute Genome Sequencing Center for Infectious Disease"/>
            <person name="Wu L."/>
            <person name="Ma J."/>
        </authorList>
    </citation>
    <scope>NUCLEOTIDE SEQUENCE [LARGE SCALE GENOMIC DNA]</scope>
    <source>
        <strain evidence="2">KCTC 62192</strain>
    </source>
</reference>
<dbReference type="RefSeq" id="WP_377835510.1">
    <property type="nucleotide sequence ID" value="NZ_JBHRSK010000024.1"/>
</dbReference>